<dbReference type="EMBL" id="PJLB01000013">
    <property type="protein sequence ID" value="PNC98936.1"/>
    <property type="molecule type" value="Genomic_DNA"/>
</dbReference>
<feature type="region of interest" description="Disordered" evidence="1">
    <location>
        <begin position="1"/>
        <end position="43"/>
    </location>
</feature>
<comment type="caution">
    <text evidence="2">The sequence shown here is derived from an EMBL/GenBank/DDBJ whole genome shotgun (WGS) entry which is preliminary data.</text>
</comment>
<dbReference type="Proteomes" id="UP000236075">
    <property type="component" value="Unassembled WGS sequence"/>
</dbReference>
<evidence type="ECO:0000313" key="2">
    <source>
        <dbReference type="EMBL" id="PNC98936.1"/>
    </source>
</evidence>
<gene>
    <name evidence="2" type="ORF">CXT95_11730</name>
</gene>
<sequence length="61" mass="6580">MGNESGNFRASAGGNGRWKSAPASREPPPANLRRPAERPRACGHKVSGSFMKWHCISLCSI</sequence>
<name>A0AAX0WIL0_9BACT</name>
<organism evidence="2 3">
    <name type="scientific">Akkermansia muciniphila</name>
    <dbReference type="NCBI Taxonomy" id="239935"/>
    <lineage>
        <taxon>Bacteria</taxon>
        <taxon>Pseudomonadati</taxon>
        <taxon>Verrucomicrobiota</taxon>
        <taxon>Verrucomicrobiia</taxon>
        <taxon>Verrucomicrobiales</taxon>
        <taxon>Akkermansiaceae</taxon>
        <taxon>Akkermansia</taxon>
    </lineage>
</organism>
<accession>A0AAX0WIL0</accession>
<reference evidence="2 3" key="1">
    <citation type="journal article" date="2017" name="BMC Genomics">
        <title>Genome sequencing of 39 Akkermansia muciniphila isolates reveals its population structure, genomic and functional diverisity, and global distribution in mammalian gut microbiotas.</title>
        <authorList>
            <person name="Guo X."/>
            <person name="Li S."/>
            <person name="Zhang J."/>
            <person name="Wu F."/>
            <person name="Li X."/>
            <person name="Wu D."/>
            <person name="Zhang M."/>
            <person name="Ou Z."/>
            <person name="Jie Z."/>
            <person name="Yan Q."/>
            <person name="Li P."/>
            <person name="Yi J."/>
            <person name="Peng Y."/>
        </authorList>
    </citation>
    <scope>NUCLEOTIDE SEQUENCE [LARGE SCALE GENOMIC DNA]</scope>
    <source>
        <strain evidence="2 3">GP28</strain>
    </source>
</reference>
<evidence type="ECO:0000313" key="3">
    <source>
        <dbReference type="Proteomes" id="UP000236075"/>
    </source>
</evidence>
<dbReference type="AlphaFoldDB" id="A0AAX0WIL0"/>
<proteinExistence type="predicted"/>
<protein>
    <submittedName>
        <fullName evidence="2">Uncharacterized protein</fullName>
    </submittedName>
</protein>
<evidence type="ECO:0000256" key="1">
    <source>
        <dbReference type="SAM" id="MobiDB-lite"/>
    </source>
</evidence>